<comment type="caution">
    <text evidence="1">The sequence shown here is derived from an EMBL/GenBank/DDBJ whole genome shotgun (WGS) entry which is preliminary data.</text>
</comment>
<evidence type="ECO:0000313" key="1">
    <source>
        <dbReference type="EMBL" id="MBA0731128.1"/>
    </source>
</evidence>
<evidence type="ECO:0000313" key="2">
    <source>
        <dbReference type="Proteomes" id="UP000593574"/>
    </source>
</evidence>
<dbReference type="AlphaFoldDB" id="A0A7J9B4B2"/>
<dbReference type="EMBL" id="JABEZV010448728">
    <property type="protein sequence ID" value="MBA0731128.1"/>
    <property type="molecule type" value="Genomic_DNA"/>
</dbReference>
<reference evidence="1 2" key="1">
    <citation type="journal article" date="2019" name="Genome Biol. Evol.">
        <title>Insights into the evolution of the New World diploid cottons (Gossypium, subgenus Houzingenia) based on genome sequencing.</title>
        <authorList>
            <person name="Grover C.E."/>
            <person name="Arick M.A. 2nd"/>
            <person name="Thrash A."/>
            <person name="Conover J.L."/>
            <person name="Sanders W.S."/>
            <person name="Peterson D.G."/>
            <person name="Frelichowski J.E."/>
            <person name="Scheffler J.A."/>
            <person name="Scheffler B.E."/>
            <person name="Wendel J.F."/>
        </authorList>
    </citation>
    <scope>NUCLEOTIDE SEQUENCE [LARGE SCALE GENOMIC DNA]</scope>
    <source>
        <strain evidence="1">4</strain>
        <tissue evidence="1">Leaf</tissue>
    </source>
</reference>
<proteinExistence type="predicted"/>
<protein>
    <submittedName>
        <fullName evidence="1">Uncharacterized protein</fullName>
    </submittedName>
</protein>
<gene>
    <name evidence="1" type="ORF">Golax_025378</name>
</gene>
<keyword evidence="2" id="KW-1185">Reference proteome</keyword>
<name>A0A7J9B4B2_9ROSI</name>
<accession>A0A7J9B4B2</accession>
<organism evidence="1 2">
    <name type="scientific">Gossypium laxum</name>
    <dbReference type="NCBI Taxonomy" id="34288"/>
    <lineage>
        <taxon>Eukaryota</taxon>
        <taxon>Viridiplantae</taxon>
        <taxon>Streptophyta</taxon>
        <taxon>Embryophyta</taxon>
        <taxon>Tracheophyta</taxon>
        <taxon>Spermatophyta</taxon>
        <taxon>Magnoliopsida</taxon>
        <taxon>eudicotyledons</taxon>
        <taxon>Gunneridae</taxon>
        <taxon>Pentapetalae</taxon>
        <taxon>rosids</taxon>
        <taxon>malvids</taxon>
        <taxon>Malvales</taxon>
        <taxon>Malvaceae</taxon>
        <taxon>Malvoideae</taxon>
        <taxon>Gossypium</taxon>
    </lineage>
</organism>
<dbReference type="Proteomes" id="UP000593574">
    <property type="component" value="Unassembled WGS sequence"/>
</dbReference>
<sequence>MTTLPRKDGWRFFKISKMKMLNGKLLGWCPMRSCIDVGTSIGSLYLGFRELLAMRHSWY</sequence>